<evidence type="ECO:0000313" key="4">
    <source>
        <dbReference type="EMBL" id="QAU48000.1"/>
    </source>
</evidence>
<proteinExistence type="inferred from homology"/>
<dbReference type="PANTHER" id="PTHR30466:SF11">
    <property type="entry name" value="FLAVIN-DEPENDENT MONOOXYGENASE, REDUCTASE SUBUNIT HSAB"/>
    <property type="match status" value="1"/>
</dbReference>
<reference evidence="5 7" key="2">
    <citation type="submission" date="2018-10" db="EMBL/GenBank/DDBJ databases">
        <title>Bradyrhizobium sp. nov., effective nodules isolated from peanut in China.</title>
        <authorList>
            <person name="Li Y."/>
        </authorList>
    </citation>
    <scope>NUCLEOTIDE SEQUENCE [LARGE SCALE GENOMIC DNA]</scope>
    <source>
        <strain evidence="5 7">CCBAU 53426</strain>
    </source>
</reference>
<organism evidence="4 6">
    <name type="scientific">Bradyrhizobium guangzhouense</name>
    <dbReference type="NCBI Taxonomy" id="1325095"/>
    <lineage>
        <taxon>Bacteria</taxon>
        <taxon>Pseudomonadati</taxon>
        <taxon>Pseudomonadota</taxon>
        <taxon>Alphaproteobacteria</taxon>
        <taxon>Hyphomicrobiales</taxon>
        <taxon>Nitrobacteraceae</taxon>
        <taxon>Bradyrhizobium</taxon>
    </lineage>
</organism>
<dbReference type="Proteomes" id="UP000290401">
    <property type="component" value="Unassembled WGS sequence"/>
</dbReference>
<dbReference type="GO" id="GO:0042602">
    <property type="term" value="F:riboflavin reductase (NADPH) activity"/>
    <property type="evidence" value="ECO:0007669"/>
    <property type="project" value="TreeGrafter"/>
</dbReference>
<keyword evidence="2" id="KW-0560">Oxidoreductase</keyword>
<dbReference type="Gene3D" id="2.30.110.10">
    <property type="entry name" value="Electron Transport, Fmn-binding Protein, Chain A"/>
    <property type="match status" value="1"/>
</dbReference>
<dbReference type="GO" id="GO:0010181">
    <property type="term" value="F:FMN binding"/>
    <property type="evidence" value="ECO:0007669"/>
    <property type="project" value="InterPro"/>
</dbReference>
<dbReference type="Pfam" id="PF01613">
    <property type="entry name" value="Flavin_Reduct"/>
    <property type="match status" value="1"/>
</dbReference>
<comment type="similarity">
    <text evidence="1">Belongs to the non-flavoprotein flavin reductase family.</text>
</comment>
<dbReference type="InterPro" id="IPR012349">
    <property type="entry name" value="Split_barrel_FMN-bd"/>
</dbReference>
<dbReference type="SUPFAM" id="SSF50475">
    <property type="entry name" value="FMN-binding split barrel"/>
    <property type="match status" value="1"/>
</dbReference>
<dbReference type="SMART" id="SM00903">
    <property type="entry name" value="Flavin_Reduct"/>
    <property type="match status" value="1"/>
</dbReference>
<feature type="domain" description="Flavin reductase like" evidence="3">
    <location>
        <begin position="18"/>
        <end position="160"/>
    </location>
</feature>
<keyword evidence="7" id="KW-1185">Reference proteome</keyword>
<dbReference type="EMBL" id="RDQZ01000007">
    <property type="protein sequence ID" value="RXH14558.1"/>
    <property type="molecule type" value="Genomic_DNA"/>
</dbReference>
<name>A0AAE5X3D1_9BRAD</name>
<protein>
    <submittedName>
        <fullName evidence="4">Flavin reductase</fullName>
    </submittedName>
</protein>
<dbReference type="InterPro" id="IPR002563">
    <property type="entry name" value="Flavin_Rdtase-like_dom"/>
</dbReference>
<accession>A0AAE5X3D1</accession>
<reference evidence="4 6" key="1">
    <citation type="submission" date="2018-06" db="EMBL/GenBank/DDBJ databases">
        <title>Comparative genomics of rhizobia nodulating Arachis hypogaea in China.</title>
        <authorList>
            <person name="Li Y."/>
        </authorList>
    </citation>
    <scope>NUCLEOTIDE SEQUENCE [LARGE SCALE GENOMIC DNA]</scope>
    <source>
        <strain evidence="4 6">CCBAU 51670</strain>
    </source>
</reference>
<dbReference type="PANTHER" id="PTHR30466">
    <property type="entry name" value="FLAVIN REDUCTASE"/>
    <property type="match status" value="1"/>
</dbReference>
<evidence type="ECO:0000256" key="1">
    <source>
        <dbReference type="ARBA" id="ARBA00008898"/>
    </source>
</evidence>
<sequence length="164" mass="17559">MMMLSGSAIDSKRFRSMMGTFPTGVAVIATEWNGELFGATINSLTSVSLAPCMLLFCMNEGSTTGAAIRRRGLFSVNILGQHQSELSHRFTGQLKNRFDDLAPAFSADGLPLLQGAAARLCCRVATVHKAGDHDIILGEVISGEESMCSPLVFHKGAYGSFQRA</sequence>
<evidence type="ECO:0000259" key="3">
    <source>
        <dbReference type="SMART" id="SM00903"/>
    </source>
</evidence>
<dbReference type="InterPro" id="IPR050268">
    <property type="entry name" value="NADH-dep_flavin_reductase"/>
</dbReference>
<dbReference type="RefSeq" id="WP_128952756.1">
    <property type="nucleotide sequence ID" value="NZ_CP030053.1"/>
</dbReference>
<evidence type="ECO:0000313" key="6">
    <source>
        <dbReference type="Proteomes" id="UP000288972"/>
    </source>
</evidence>
<evidence type="ECO:0000313" key="5">
    <source>
        <dbReference type="EMBL" id="RXH14558.1"/>
    </source>
</evidence>
<dbReference type="EMBL" id="CP030053">
    <property type="protein sequence ID" value="QAU48000.1"/>
    <property type="molecule type" value="Genomic_DNA"/>
</dbReference>
<dbReference type="AlphaFoldDB" id="A0AAE5X3D1"/>
<evidence type="ECO:0000256" key="2">
    <source>
        <dbReference type="ARBA" id="ARBA00023002"/>
    </source>
</evidence>
<dbReference type="Proteomes" id="UP000288972">
    <property type="component" value="Chromosome"/>
</dbReference>
<gene>
    <name evidence="5" type="ORF">EAS56_11950</name>
    <name evidence="4" type="ORF">XH91_23400</name>
</gene>
<evidence type="ECO:0000313" key="7">
    <source>
        <dbReference type="Proteomes" id="UP000290401"/>
    </source>
</evidence>
<dbReference type="KEGG" id="bgz:XH91_23400"/>